<dbReference type="InterPro" id="IPR036875">
    <property type="entry name" value="Znf_CCHC_sf"/>
</dbReference>
<feature type="domain" description="CCHC-type" evidence="6">
    <location>
        <begin position="279"/>
        <end position="295"/>
    </location>
</feature>
<dbReference type="SUPFAM" id="SSF90229">
    <property type="entry name" value="CCCH zinc finger"/>
    <property type="match status" value="1"/>
</dbReference>
<feature type="zinc finger region" description="C3H1-type" evidence="4">
    <location>
        <begin position="233"/>
        <end position="260"/>
    </location>
</feature>
<dbReference type="PROSITE" id="PS50158">
    <property type="entry name" value="ZF_CCHC"/>
    <property type="match status" value="1"/>
</dbReference>
<keyword evidence="8" id="KW-1185">Reference proteome</keyword>
<dbReference type="InterPro" id="IPR001878">
    <property type="entry name" value="Znf_CCHC"/>
</dbReference>
<reference evidence="7 8" key="1">
    <citation type="submission" date="2008-07" db="EMBL/GenBank/DDBJ databases">
        <authorList>
            <person name="El-Sayed N."/>
            <person name="Caler E."/>
            <person name="Inman J."/>
            <person name="Amedeo P."/>
            <person name="Hass B."/>
            <person name="Wortman J."/>
        </authorList>
    </citation>
    <scope>NUCLEOTIDE SEQUENCE [LARGE SCALE GENOMIC DNA]</scope>
    <source>
        <strain evidence="8">ATCC 50983 / TXsc</strain>
    </source>
</reference>
<dbReference type="InParanoid" id="C5L0S3"/>
<protein>
    <submittedName>
        <fullName evidence="7">Uncharacterized protein</fullName>
    </submittedName>
</protein>
<dbReference type="GO" id="GO:0003676">
    <property type="term" value="F:nucleic acid binding"/>
    <property type="evidence" value="ECO:0007669"/>
    <property type="project" value="InterPro"/>
</dbReference>
<evidence type="ECO:0000313" key="7">
    <source>
        <dbReference type="EMBL" id="EER09565.1"/>
    </source>
</evidence>
<name>C5L0S3_PERM5</name>
<dbReference type="SMART" id="SM00343">
    <property type="entry name" value="ZnF_C2HC"/>
    <property type="match status" value="1"/>
</dbReference>
<proteinExistence type="predicted"/>
<keyword evidence="3 4" id="KW-0862">Zinc</keyword>
<evidence type="ECO:0000256" key="4">
    <source>
        <dbReference type="PROSITE-ProRule" id="PRU00723"/>
    </source>
</evidence>
<gene>
    <name evidence="7" type="ORF">Pmar_PMAR008687</name>
</gene>
<evidence type="ECO:0000256" key="2">
    <source>
        <dbReference type="ARBA" id="ARBA00022771"/>
    </source>
</evidence>
<dbReference type="SUPFAM" id="SSF57756">
    <property type="entry name" value="Retrovirus zinc finger-like domains"/>
    <property type="match status" value="1"/>
</dbReference>
<dbReference type="Proteomes" id="UP000007800">
    <property type="component" value="Unassembled WGS sequence"/>
</dbReference>
<evidence type="ECO:0000256" key="1">
    <source>
        <dbReference type="ARBA" id="ARBA00022723"/>
    </source>
</evidence>
<dbReference type="InterPro" id="IPR036855">
    <property type="entry name" value="Znf_CCCH_sf"/>
</dbReference>
<dbReference type="InterPro" id="IPR041367">
    <property type="entry name" value="Znf-CCCH_4"/>
</dbReference>
<accession>C5L0S3</accession>
<dbReference type="GeneID" id="9052610"/>
<dbReference type="SMART" id="SM00356">
    <property type="entry name" value="ZnF_C3H1"/>
    <property type="match status" value="1"/>
</dbReference>
<sequence length="380" mass="42396">MSIALSELEGVIKGLRDILSTQHQIATIRSHSVGVKLSNSLQLPSFNCDDGDDWQFFIKAWERVIGLAGTISEGTKLELLHQSIKGSGRKIADAYVNGVKTSYPGLKEYLRTTYELSTQCRRVKVLKRYNALKLNSQPSLTDFKKFQAQWILACQQLAELGIGLEDNKKTLDFLEKLPIEITRYVNLQYKEVIEKVDIDKMIEVVKVYCEHTYGDKENVDSGLQVAGVASNGSKNRSLCRFHQKGHCKFGDKCRYRHGGTDDRSSSKDKLNWRKSHQGRKCYNCQKFGHIAANCPLKQVNDVPILTSTSPEIAVVNPSSIPVPPVPESGNALIGSQKTLVGDDTKSTTVKVWPTVTALSDGTSSYLPCFKMSVDWYLLVS</sequence>
<dbReference type="AlphaFoldDB" id="C5L0S3"/>
<evidence type="ECO:0000259" key="6">
    <source>
        <dbReference type="PROSITE" id="PS50158"/>
    </source>
</evidence>
<evidence type="ECO:0000256" key="3">
    <source>
        <dbReference type="ARBA" id="ARBA00022833"/>
    </source>
</evidence>
<keyword evidence="2 4" id="KW-0863">Zinc-finger</keyword>
<organism evidence="8">
    <name type="scientific">Perkinsus marinus (strain ATCC 50983 / TXsc)</name>
    <dbReference type="NCBI Taxonomy" id="423536"/>
    <lineage>
        <taxon>Eukaryota</taxon>
        <taxon>Sar</taxon>
        <taxon>Alveolata</taxon>
        <taxon>Perkinsozoa</taxon>
        <taxon>Perkinsea</taxon>
        <taxon>Perkinsida</taxon>
        <taxon>Perkinsidae</taxon>
        <taxon>Perkinsus</taxon>
    </lineage>
</organism>
<dbReference type="InterPro" id="IPR000571">
    <property type="entry name" value="Znf_CCCH"/>
</dbReference>
<dbReference type="RefSeq" id="XP_002777770.1">
    <property type="nucleotide sequence ID" value="XM_002777724.1"/>
</dbReference>
<evidence type="ECO:0000259" key="5">
    <source>
        <dbReference type="PROSITE" id="PS50103"/>
    </source>
</evidence>
<keyword evidence="1 4" id="KW-0479">Metal-binding</keyword>
<dbReference type="Pfam" id="PF00098">
    <property type="entry name" value="zf-CCHC"/>
    <property type="match status" value="1"/>
</dbReference>
<dbReference type="Gene3D" id="4.10.60.10">
    <property type="entry name" value="Zinc finger, CCHC-type"/>
    <property type="match status" value="1"/>
</dbReference>
<dbReference type="EMBL" id="GG678140">
    <property type="protein sequence ID" value="EER09565.1"/>
    <property type="molecule type" value="Genomic_DNA"/>
</dbReference>
<dbReference type="OrthoDB" id="470847at2759"/>
<dbReference type="GO" id="GO:0008270">
    <property type="term" value="F:zinc ion binding"/>
    <property type="evidence" value="ECO:0007669"/>
    <property type="project" value="UniProtKB-KW"/>
</dbReference>
<dbReference type="Pfam" id="PF18044">
    <property type="entry name" value="zf-CCCH_4"/>
    <property type="match status" value="1"/>
</dbReference>
<evidence type="ECO:0000313" key="8">
    <source>
        <dbReference type="Proteomes" id="UP000007800"/>
    </source>
</evidence>
<dbReference type="PROSITE" id="PS50103">
    <property type="entry name" value="ZF_C3H1"/>
    <property type="match status" value="1"/>
</dbReference>
<dbReference type="Gene3D" id="2.30.30.1190">
    <property type="match status" value="1"/>
</dbReference>
<feature type="domain" description="C3H1-type" evidence="5">
    <location>
        <begin position="233"/>
        <end position="260"/>
    </location>
</feature>